<organism evidence="2 3">
    <name type="scientific">Mycena metata</name>
    <dbReference type="NCBI Taxonomy" id="1033252"/>
    <lineage>
        <taxon>Eukaryota</taxon>
        <taxon>Fungi</taxon>
        <taxon>Dikarya</taxon>
        <taxon>Basidiomycota</taxon>
        <taxon>Agaricomycotina</taxon>
        <taxon>Agaricomycetes</taxon>
        <taxon>Agaricomycetidae</taxon>
        <taxon>Agaricales</taxon>
        <taxon>Marasmiineae</taxon>
        <taxon>Mycenaceae</taxon>
        <taxon>Mycena</taxon>
    </lineage>
</organism>
<feature type="signal peptide" evidence="1">
    <location>
        <begin position="1"/>
        <end position="17"/>
    </location>
</feature>
<evidence type="ECO:0000313" key="2">
    <source>
        <dbReference type="EMBL" id="KAJ7734082.1"/>
    </source>
</evidence>
<evidence type="ECO:0000256" key="1">
    <source>
        <dbReference type="SAM" id="SignalP"/>
    </source>
</evidence>
<keyword evidence="3" id="KW-1185">Reference proteome</keyword>
<evidence type="ECO:0000313" key="3">
    <source>
        <dbReference type="Proteomes" id="UP001215598"/>
    </source>
</evidence>
<dbReference type="PANTHER" id="PTHR35204">
    <property type="entry name" value="YALI0A21131P"/>
    <property type="match status" value="1"/>
</dbReference>
<dbReference type="Proteomes" id="UP001215598">
    <property type="component" value="Unassembled WGS sequence"/>
</dbReference>
<feature type="chain" id="PRO_5042046246" evidence="1">
    <location>
        <begin position="18"/>
        <end position="565"/>
    </location>
</feature>
<dbReference type="AlphaFoldDB" id="A0AAD7MWQ7"/>
<reference evidence="2" key="1">
    <citation type="submission" date="2023-03" db="EMBL/GenBank/DDBJ databases">
        <title>Massive genome expansion in bonnet fungi (Mycena s.s.) driven by repeated elements and novel gene families across ecological guilds.</title>
        <authorList>
            <consortium name="Lawrence Berkeley National Laboratory"/>
            <person name="Harder C.B."/>
            <person name="Miyauchi S."/>
            <person name="Viragh M."/>
            <person name="Kuo A."/>
            <person name="Thoen E."/>
            <person name="Andreopoulos B."/>
            <person name="Lu D."/>
            <person name="Skrede I."/>
            <person name="Drula E."/>
            <person name="Henrissat B."/>
            <person name="Morin E."/>
            <person name="Kohler A."/>
            <person name="Barry K."/>
            <person name="LaButti K."/>
            <person name="Morin E."/>
            <person name="Salamov A."/>
            <person name="Lipzen A."/>
            <person name="Mereny Z."/>
            <person name="Hegedus B."/>
            <person name="Baldrian P."/>
            <person name="Stursova M."/>
            <person name="Weitz H."/>
            <person name="Taylor A."/>
            <person name="Grigoriev I.V."/>
            <person name="Nagy L.G."/>
            <person name="Martin F."/>
            <person name="Kauserud H."/>
        </authorList>
    </citation>
    <scope>NUCLEOTIDE SEQUENCE</scope>
    <source>
        <strain evidence="2">CBHHK182m</strain>
    </source>
</reference>
<comment type="caution">
    <text evidence="2">The sequence shown here is derived from an EMBL/GenBank/DDBJ whole genome shotgun (WGS) entry which is preliminary data.</text>
</comment>
<name>A0AAD7MWQ7_9AGAR</name>
<dbReference type="EMBL" id="JARKIB010000134">
    <property type="protein sequence ID" value="KAJ7734082.1"/>
    <property type="molecule type" value="Genomic_DNA"/>
</dbReference>
<accession>A0AAD7MWQ7</accession>
<dbReference type="PANTHER" id="PTHR35204:SF1">
    <property type="entry name" value="ENTEROTOXIN"/>
    <property type="match status" value="1"/>
</dbReference>
<proteinExistence type="predicted"/>
<gene>
    <name evidence="2" type="ORF">B0H16DRAFT_1426410</name>
</gene>
<sequence length="565" mass="63938">MHPLMLLGLSALQLLRGAQLPLRLPPVQNPDSQWQDLNARPDANWTGNLIFDTVNSFLQHWPNTRYRNGHNVVPATVPVNTLLYHGRDDDKLPAVPEWTSTDPEHSWPFCSAPPTNESITGCWQLTLVTSRPLKVLYFDGSSAANIQEGGPMDAQDLLIWGEVNPERWVDERDRIDDLCMWGKEFGIDGYLRMEMDFEIMLCDFSSNGGVELLAADYLAAWRAQISSPPGRPKAPAAVYSQDPRGVEMIAPDPGGFPVADLLRFETVHAGSWHNRYPGDTRIVLDLSRLISFYDTSLAPSLIPSRAGQQRWDHRLHNISASDLVAVKTRLEEALTSKDNAGSGIDWQTLYHVIVDRYADRLELLQYLLNTTNSLNIHDRARIMQTQLRIILAPYIPFTARPVPVNASTTSSNDSWANPVWQACATRHTAYIHGRSTLKSQLTASELVLLRALDETTREICRVLTRMWVHGVHAGLDPLILLDPASTPSAHISSVVDAWRMEVRELMNWLDWSVWVKCRPTCGPEELCYLPTWPWFYNRDSPNDAWKRPQPRCIRRFGPYSPLQAA</sequence>
<protein>
    <submittedName>
        <fullName evidence="2">Uncharacterized protein</fullName>
    </submittedName>
</protein>
<keyword evidence="1" id="KW-0732">Signal</keyword>
<dbReference type="InterPro" id="IPR038921">
    <property type="entry name" value="YOR389W-like"/>
</dbReference>